<dbReference type="InterPro" id="IPR009008">
    <property type="entry name" value="Val/Leu/Ile-tRNA-synth_edit"/>
</dbReference>
<evidence type="ECO:0000259" key="11">
    <source>
        <dbReference type="Pfam" id="PF00133"/>
    </source>
</evidence>
<dbReference type="Gene3D" id="1.10.730.20">
    <property type="match status" value="1"/>
</dbReference>
<dbReference type="PROSITE" id="PS00178">
    <property type="entry name" value="AA_TRNA_LIGASE_I"/>
    <property type="match status" value="1"/>
</dbReference>
<comment type="similarity">
    <text evidence="1 10">Belongs to the class-I aminoacyl-tRNA synthetase family. IleS type 1 subfamily.</text>
</comment>
<protein>
    <recommendedName>
        <fullName evidence="10">Isoleucine--tRNA ligase</fullName>
        <ecNumber evidence="10">6.1.1.5</ecNumber>
    </recommendedName>
    <alternativeName>
        <fullName evidence="10">Isoleucyl-tRNA synthetase</fullName>
        <shortName evidence="10">IleRS</shortName>
    </alternativeName>
</protein>
<dbReference type="SUPFAM" id="SSF50677">
    <property type="entry name" value="ValRS/IleRS/LeuRS editing domain"/>
    <property type="match status" value="1"/>
</dbReference>
<feature type="binding site" evidence="10">
    <location>
        <position position="926"/>
    </location>
    <ligand>
        <name>Zn(2+)</name>
        <dbReference type="ChEBI" id="CHEBI:29105"/>
    </ligand>
</feature>
<keyword evidence="4 10" id="KW-0547">Nucleotide-binding</keyword>
<dbReference type="GO" id="GO:0005829">
    <property type="term" value="C:cytosol"/>
    <property type="evidence" value="ECO:0007669"/>
    <property type="project" value="TreeGrafter"/>
</dbReference>
<dbReference type="NCBIfam" id="TIGR00392">
    <property type="entry name" value="ileS"/>
    <property type="match status" value="1"/>
</dbReference>
<dbReference type="PRINTS" id="PR00984">
    <property type="entry name" value="TRNASYNTHILE"/>
</dbReference>
<keyword evidence="6 10" id="KW-0648">Protein biosynthesis</keyword>
<feature type="short sequence motif" description="'KMSKS' region" evidence="10">
    <location>
        <begin position="600"/>
        <end position="604"/>
    </location>
</feature>
<dbReference type="GO" id="GO:0002161">
    <property type="term" value="F:aminoacyl-tRNA deacylase activity"/>
    <property type="evidence" value="ECO:0007669"/>
    <property type="project" value="InterPro"/>
</dbReference>
<dbReference type="InterPro" id="IPR023585">
    <property type="entry name" value="Ile-tRNA-ligase_type1"/>
</dbReference>
<dbReference type="HAMAP" id="MF_02002">
    <property type="entry name" value="Ile_tRNA_synth_type1"/>
    <property type="match status" value="1"/>
</dbReference>
<feature type="domain" description="Zinc finger FPG/IleRS-type" evidence="12">
    <location>
        <begin position="900"/>
        <end position="929"/>
    </location>
</feature>
<evidence type="ECO:0000259" key="12">
    <source>
        <dbReference type="Pfam" id="PF06827"/>
    </source>
</evidence>
<comment type="caution">
    <text evidence="14">The sequence shown here is derived from an EMBL/GenBank/DDBJ whole genome shotgun (WGS) entry which is preliminary data.</text>
</comment>
<feature type="binding site" evidence="10">
    <location>
        <position position="923"/>
    </location>
    <ligand>
        <name>Zn(2+)</name>
        <dbReference type="ChEBI" id="CHEBI:29105"/>
    </ligand>
</feature>
<dbReference type="InterPro" id="IPR014729">
    <property type="entry name" value="Rossmann-like_a/b/a_fold"/>
</dbReference>
<dbReference type="AlphaFoldDB" id="A0A1F5A753"/>
<comment type="catalytic activity">
    <reaction evidence="9 10">
        <text>tRNA(Ile) + L-isoleucine + ATP = L-isoleucyl-tRNA(Ile) + AMP + diphosphate</text>
        <dbReference type="Rhea" id="RHEA:11060"/>
        <dbReference type="Rhea" id="RHEA-COMP:9666"/>
        <dbReference type="Rhea" id="RHEA-COMP:9695"/>
        <dbReference type="ChEBI" id="CHEBI:30616"/>
        <dbReference type="ChEBI" id="CHEBI:33019"/>
        <dbReference type="ChEBI" id="CHEBI:58045"/>
        <dbReference type="ChEBI" id="CHEBI:78442"/>
        <dbReference type="ChEBI" id="CHEBI:78528"/>
        <dbReference type="ChEBI" id="CHEBI:456215"/>
        <dbReference type="EC" id="6.1.1.5"/>
    </reaction>
</comment>
<dbReference type="CDD" id="cd00818">
    <property type="entry name" value="IleRS_core"/>
    <property type="match status" value="1"/>
</dbReference>
<keyword evidence="10" id="KW-0862">Zinc</keyword>
<dbReference type="InterPro" id="IPR013155">
    <property type="entry name" value="M/V/L/I-tRNA-synth_anticd-bd"/>
</dbReference>
<feature type="domain" description="Methionyl/Valyl/Leucyl/Isoleucyl-tRNA synthetase anticodon-binding" evidence="13">
    <location>
        <begin position="683"/>
        <end position="839"/>
    </location>
</feature>
<comment type="subcellular location">
    <subcellularLocation>
        <location evidence="10">Cytoplasm</location>
    </subcellularLocation>
</comment>
<evidence type="ECO:0000313" key="15">
    <source>
        <dbReference type="Proteomes" id="UP000177701"/>
    </source>
</evidence>
<dbReference type="Pfam" id="PF08264">
    <property type="entry name" value="Anticodon_1"/>
    <property type="match status" value="1"/>
</dbReference>
<reference evidence="14 15" key="1">
    <citation type="journal article" date="2016" name="Nat. Commun.">
        <title>Thousands of microbial genomes shed light on interconnected biogeochemical processes in an aquifer system.</title>
        <authorList>
            <person name="Anantharaman K."/>
            <person name="Brown C.T."/>
            <person name="Hug L.A."/>
            <person name="Sharon I."/>
            <person name="Castelle C.J."/>
            <person name="Probst A.J."/>
            <person name="Thomas B.C."/>
            <person name="Singh A."/>
            <person name="Wilkins M.J."/>
            <person name="Karaoz U."/>
            <person name="Brodie E.L."/>
            <person name="Williams K.H."/>
            <person name="Hubbard S.S."/>
            <person name="Banfield J.F."/>
        </authorList>
    </citation>
    <scope>NUCLEOTIDE SEQUENCE [LARGE SCALE GENOMIC DNA]</scope>
</reference>
<keyword evidence="7 10" id="KW-0030">Aminoacyl-tRNA synthetase</keyword>
<evidence type="ECO:0000256" key="3">
    <source>
        <dbReference type="ARBA" id="ARBA00022598"/>
    </source>
</evidence>
<dbReference type="FunFam" id="3.40.50.620:FF:000152">
    <property type="entry name" value="Isoleucine--tRNA ligase"/>
    <property type="match status" value="1"/>
</dbReference>
<dbReference type="Proteomes" id="UP000177701">
    <property type="component" value="Unassembled WGS sequence"/>
</dbReference>
<feature type="binding site" evidence="10">
    <location>
        <position position="603"/>
    </location>
    <ligand>
        <name>ATP</name>
        <dbReference type="ChEBI" id="CHEBI:30616"/>
    </ligand>
</feature>
<gene>
    <name evidence="10" type="primary">ileS</name>
    <name evidence="14" type="ORF">A2V47_06595</name>
</gene>
<dbReference type="Pfam" id="PF06827">
    <property type="entry name" value="zf-FPG_IleRS"/>
    <property type="match status" value="1"/>
</dbReference>
<feature type="binding site" evidence="10">
    <location>
        <position position="906"/>
    </location>
    <ligand>
        <name>Zn(2+)</name>
        <dbReference type="ChEBI" id="CHEBI:29105"/>
    </ligand>
</feature>
<evidence type="ECO:0000256" key="4">
    <source>
        <dbReference type="ARBA" id="ARBA00022741"/>
    </source>
</evidence>
<dbReference type="InterPro" id="IPR009080">
    <property type="entry name" value="tRNAsynth_Ia_anticodon-bd"/>
</dbReference>
<evidence type="ECO:0000256" key="7">
    <source>
        <dbReference type="ARBA" id="ARBA00023146"/>
    </source>
</evidence>
<proteinExistence type="inferred from homology"/>
<dbReference type="GO" id="GO:0004822">
    <property type="term" value="F:isoleucine-tRNA ligase activity"/>
    <property type="evidence" value="ECO:0007669"/>
    <property type="project" value="UniProtKB-UniRule"/>
</dbReference>
<comment type="domain">
    <text evidence="10">IleRS has two distinct active sites: one for aminoacylation and one for editing. The misactivated valine is translocated from the active site to the editing site, which sterically excludes the correctly activated isoleucine. The single editing site contains two valyl binding pockets, one specific for each substrate (Val-AMP or Val-tRNA(Ile)).</text>
</comment>
<feature type="binding site" evidence="10">
    <location>
        <position position="903"/>
    </location>
    <ligand>
        <name>Zn(2+)</name>
        <dbReference type="ChEBI" id="CHEBI:29105"/>
    </ligand>
</feature>
<dbReference type="FunFam" id="1.10.730.20:FF:000001">
    <property type="entry name" value="Isoleucine--tRNA ligase"/>
    <property type="match status" value="1"/>
</dbReference>
<dbReference type="Gene3D" id="1.10.10.830">
    <property type="entry name" value="Ile-tRNA synthetase CP2 domain-like"/>
    <property type="match status" value="1"/>
</dbReference>
<dbReference type="InterPro" id="IPR002301">
    <property type="entry name" value="Ile-tRNA-ligase"/>
</dbReference>
<dbReference type="PANTHER" id="PTHR42765:SF1">
    <property type="entry name" value="ISOLEUCINE--TRNA LIGASE, MITOCHONDRIAL"/>
    <property type="match status" value="1"/>
</dbReference>
<dbReference type="InterPro" id="IPR001412">
    <property type="entry name" value="aa-tRNA-synth_I_CS"/>
</dbReference>
<evidence type="ECO:0000256" key="5">
    <source>
        <dbReference type="ARBA" id="ARBA00022840"/>
    </source>
</evidence>
<organism evidence="14 15">
    <name type="scientific">Candidatus Sediminicultor quintus</name>
    <dbReference type="NCBI Taxonomy" id="1797291"/>
    <lineage>
        <taxon>Bacteria</taxon>
        <taxon>Pseudomonadati</taxon>
        <taxon>Atribacterota</taxon>
        <taxon>Candidatus Phoenicimicrobiia</taxon>
        <taxon>Candidatus Pheonicimicrobiales</taxon>
        <taxon>Candidatus Phoenicimicrobiaceae</taxon>
        <taxon>Candidatus Sediminicultor</taxon>
    </lineage>
</organism>
<dbReference type="GO" id="GO:0008270">
    <property type="term" value="F:zinc ion binding"/>
    <property type="evidence" value="ECO:0007669"/>
    <property type="project" value="UniProtKB-UniRule"/>
</dbReference>
<evidence type="ECO:0000256" key="2">
    <source>
        <dbReference type="ARBA" id="ARBA00022490"/>
    </source>
</evidence>
<evidence type="ECO:0000256" key="6">
    <source>
        <dbReference type="ARBA" id="ARBA00022917"/>
    </source>
</evidence>
<dbReference type="EC" id="6.1.1.5" evidence="10"/>
<name>A0A1F5A753_9BACT</name>
<keyword evidence="10" id="KW-0479">Metal-binding</keyword>
<keyword evidence="5 10" id="KW-0067">ATP-binding</keyword>
<dbReference type="STRING" id="1797291.A2V47_06595"/>
<dbReference type="PANTHER" id="PTHR42765">
    <property type="entry name" value="SOLEUCYL-TRNA SYNTHETASE"/>
    <property type="match status" value="1"/>
</dbReference>
<evidence type="ECO:0000259" key="13">
    <source>
        <dbReference type="Pfam" id="PF08264"/>
    </source>
</evidence>
<sequence>MEYKDTLNLPKTKFKMKANLAQEEPKLLEFWEEQETYRKVLEKKKNLEKYILHDGPPYANGKIHIGTAYNKILKDIIPKYKSMKGYNSCYVPGWDTHGLPIEFQVTKDMKVGLSEVDPVELRRKCTEYAKYYINVQREEFKRLGVMGEWENPYITLNPAYEAEQIEIFRKMFSKGYIYKGLKPVYWCANCETALAAAEIEYCNKESSSIYVRFLVKDSLKKIFPESAKEKNFVLIWTTTPWTIPGNMAVALHPDIEYSLVETEEGNLLLASALVEKVMKEIKIVDYKIIGKARGKLFEGLKCKHPIFDRDSLMILGEHVLLDEGSGCVHTAPGHGQEDYEIGVKYKIPIFTTLDNQGKFNQEGGKFKGLAYEEGNIAVIEELNKNGALLKVGKILHSYPHCWRCKKPVVFRATEQWFVNIEAFRDLALSEIEKVQFVPAWGKEKMYGMVEGRTDWCISRQRVWGVPLPVFYCKGCGEIIVNEETINSVKKLFLEKGSDSWFALSAQEILPKDYQCPHCQGKDFEKEKDIMDVWFDSGCSHAAVLKKREELHWPAEMYLEGTDQHRGWFQTSLLTSVAAFGKAPYKTVLTHGFIVDAEGRKMSKSIGNVIAPQEIIEKYGADILRLWVASSDYRTDIRISSKILDQLVEIYRRIRNTARFILGNLSDFNPDTNIVSYDKLSELDRLVLSNFHILVKRVNESYDKFEFHSLYHEIHNFCAVDLSSFYLDIIKDRLYTAFADSEERRAAQTVLYQIINDLVKLIAPVLSFTAEEIWQYLREIEKSEESVFLASWPEVNENYGDRNLEKKWGNILKIRKDVLKALEIKRGEGFIGNSLEAQVNIYTFDKEVYDYLISFKDQLETIFIVSKTNIIHGKGEKVLSFDAYVGVEFPDIKVLITRAPGKKCERCWCYSETVGEDQKYPTICEKCAKVMHENFEE</sequence>
<comment type="subunit">
    <text evidence="10">Monomer.</text>
</comment>
<comment type="cofactor">
    <cofactor evidence="10">
        <name>Zn(2+)</name>
        <dbReference type="ChEBI" id="CHEBI:29105"/>
    </cofactor>
    <text evidence="10">Binds 1 zinc ion per subunit.</text>
</comment>
<feature type="domain" description="Aminoacyl-tRNA synthetase class Ia" evidence="11">
    <location>
        <begin position="27"/>
        <end position="639"/>
    </location>
</feature>
<keyword evidence="2 10" id="KW-0963">Cytoplasm</keyword>
<dbReference type="GO" id="GO:0006428">
    <property type="term" value="P:isoleucyl-tRNA aminoacylation"/>
    <property type="evidence" value="ECO:0007669"/>
    <property type="project" value="UniProtKB-UniRule"/>
</dbReference>
<dbReference type="InterPro" id="IPR002300">
    <property type="entry name" value="aa-tRNA-synth_Ia"/>
</dbReference>
<dbReference type="InterPro" id="IPR033708">
    <property type="entry name" value="Anticodon_Ile_BEm"/>
</dbReference>
<dbReference type="EMBL" id="MEYH01000105">
    <property type="protein sequence ID" value="OGD13644.1"/>
    <property type="molecule type" value="Genomic_DNA"/>
</dbReference>
<evidence type="ECO:0000256" key="10">
    <source>
        <dbReference type="HAMAP-Rule" id="MF_02002"/>
    </source>
</evidence>
<dbReference type="InterPro" id="IPR010663">
    <property type="entry name" value="Znf_FPG/IleRS"/>
</dbReference>
<evidence type="ECO:0000313" key="14">
    <source>
        <dbReference type="EMBL" id="OGD13644.1"/>
    </source>
</evidence>
<dbReference type="CDD" id="cd07960">
    <property type="entry name" value="Anticodon_Ia_Ile_BEm"/>
    <property type="match status" value="1"/>
</dbReference>
<comment type="function">
    <text evidence="8 10">Catalyzes the attachment of isoleucine to tRNA(Ile). As IleRS can inadvertently accommodate and process structurally similar amino acids such as valine, to avoid such errors it has two additional distinct tRNA(Ile)-dependent editing activities. One activity is designated as 'pretransfer' editing and involves the hydrolysis of activated Val-AMP. The other activity is designated 'posttransfer' editing and involves deacylation of mischarged Val-tRNA(Ile).</text>
</comment>
<accession>A0A1F5A753</accession>
<dbReference type="Gene3D" id="3.40.50.620">
    <property type="entry name" value="HUPs"/>
    <property type="match status" value="2"/>
</dbReference>
<feature type="binding site" evidence="10">
    <location>
        <position position="559"/>
    </location>
    <ligand>
        <name>L-isoleucyl-5'-AMP</name>
        <dbReference type="ChEBI" id="CHEBI:178002"/>
    </ligand>
</feature>
<feature type="short sequence motif" description="'HIGH' region" evidence="10">
    <location>
        <begin position="57"/>
        <end position="67"/>
    </location>
</feature>
<dbReference type="Pfam" id="PF00133">
    <property type="entry name" value="tRNA-synt_1"/>
    <property type="match status" value="1"/>
</dbReference>
<dbReference type="GO" id="GO:0005524">
    <property type="term" value="F:ATP binding"/>
    <property type="evidence" value="ECO:0007669"/>
    <property type="project" value="UniProtKB-UniRule"/>
</dbReference>
<evidence type="ECO:0000256" key="8">
    <source>
        <dbReference type="ARBA" id="ARBA00025217"/>
    </source>
</evidence>
<dbReference type="InterPro" id="IPR050081">
    <property type="entry name" value="Ile-tRNA_ligase"/>
</dbReference>
<dbReference type="GO" id="GO:0000049">
    <property type="term" value="F:tRNA binding"/>
    <property type="evidence" value="ECO:0007669"/>
    <property type="project" value="InterPro"/>
</dbReference>
<dbReference type="SUPFAM" id="SSF52374">
    <property type="entry name" value="Nucleotidylyl transferase"/>
    <property type="match status" value="1"/>
</dbReference>
<evidence type="ECO:0000256" key="9">
    <source>
        <dbReference type="ARBA" id="ARBA00048359"/>
    </source>
</evidence>
<keyword evidence="3 10" id="KW-0436">Ligase</keyword>
<dbReference type="SUPFAM" id="SSF47323">
    <property type="entry name" value="Anticodon-binding domain of a subclass of class I aminoacyl-tRNA synthetases"/>
    <property type="match status" value="1"/>
</dbReference>
<evidence type="ECO:0000256" key="1">
    <source>
        <dbReference type="ARBA" id="ARBA00006887"/>
    </source>
</evidence>